<keyword evidence="4" id="KW-1185">Reference proteome</keyword>
<dbReference type="InterPro" id="IPR055290">
    <property type="entry name" value="At3g26010-like"/>
</dbReference>
<dbReference type="Pfam" id="PF03478">
    <property type="entry name" value="Beta-prop_KIB1-4"/>
    <property type="match status" value="1"/>
</dbReference>
<reference evidence="3" key="1">
    <citation type="journal article" date="2022" name="Int. J. Mol. Sci.">
        <title>Draft Genome of Tanacetum Coccineum: Genomic Comparison of Closely Related Tanacetum-Family Plants.</title>
        <authorList>
            <person name="Yamashiro T."/>
            <person name="Shiraishi A."/>
            <person name="Nakayama K."/>
            <person name="Satake H."/>
        </authorList>
    </citation>
    <scope>NUCLEOTIDE SEQUENCE</scope>
</reference>
<dbReference type="Pfam" id="PF00646">
    <property type="entry name" value="F-box"/>
    <property type="match status" value="1"/>
</dbReference>
<reference evidence="3" key="2">
    <citation type="submission" date="2022-01" db="EMBL/GenBank/DDBJ databases">
        <authorList>
            <person name="Yamashiro T."/>
            <person name="Shiraishi A."/>
            <person name="Satake H."/>
            <person name="Nakayama K."/>
        </authorList>
    </citation>
    <scope>NUCLEOTIDE SEQUENCE</scope>
</reference>
<evidence type="ECO:0000313" key="3">
    <source>
        <dbReference type="EMBL" id="GJT00971.1"/>
    </source>
</evidence>
<feature type="domain" description="KIB1-4 beta-propeller" evidence="2">
    <location>
        <begin position="93"/>
        <end position="309"/>
    </location>
</feature>
<comment type="caution">
    <text evidence="3">The sequence shown here is derived from an EMBL/GenBank/DDBJ whole genome shotgun (WGS) entry which is preliminary data.</text>
</comment>
<accession>A0ABQ5AFB3</accession>
<sequence length="384" mass="44603">MSEQSKVCTEDNELPLSVHTVMSHDDLLIEILKRLPLISLHHIFKYVSKHWQLLIKSPVLFPHWRKNQKIDPPSGFFLKSSSGYDFVSLDSRITRFSLHSMFREAGSDFVIMQSCNGLLLCCIKPNKYYVYNPTINVFKMIPQCEELISELYSGGMSMKLAFDPTKSPYYKVYCRFGYVMKTYSSETGNWSAVLNGECALTEPFDNGIYWKDIIHGIQLMRGVSHYMLILGEHNLSRIIAVTPFAPSRYDRKYCKNCKLFESCGYLYLVGTSTQDLSIYEMRKRYSEWSLKYVVNLDDVLMLLDENERMPSKWDCSRIWSIVIGEREEDSFLVMELFGKVVQYNIRLKSIREVYDLRSISTPDMDPSHPTKLDTFQFIASSASV</sequence>
<dbReference type="PANTHER" id="PTHR35546">
    <property type="entry name" value="F-BOX PROTEIN INTERACTION DOMAIN PROTEIN-RELATED"/>
    <property type="match status" value="1"/>
</dbReference>
<evidence type="ECO:0000313" key="4">
    <source>
        <dbReference type="Proteomes" id="UP001151760"/>
    </source>
</evidence>
<dbReference type="InterPro" id="IPR001810">
    <property type="entry name" value="F-box_dom"/>
</dbReference>
<dbReference type="PANTHER" id="PTHR35546:SF130">
    <property type="entry name" value="EXPRESSED PROTEIN"/>
    <property type="match status" value="1"/>
</dbReference>
<dbReference type="SUPFAM" id="SSF81383">
    <property type="entry name" value="F-box domain"/>
    <property type="match status" value="1"/>
</dbReference>
<dbReference type="InterPro" id="IPR036047">
    <property type="entry name" value="F-box-like_dom_sf"/>
</dbReference>
<dbReference type="Proteomes" id="UP001151760">
    <property type="component" value="Unassembled WGS sequence"/>
</dbReference>
<protein>
    <submittedName>
        <fullName evidence="3">F-box protein-like protein</fullName>
    </submittedName>
</protein>
<gene>
    <name evidence="3" type="ORF">Tco_0822140</name>
</gene>
<proteinExistence type="predicted"/>
<evidence type="ECO:0000259" key="2">
    <source>
        <dbReference type="Pfam" id="PF03478"/>
    </source>
</evidence>
<name>A0ABQ5AFB3_9ASTR</name>
<organism evidence="3 4">
    <name type="scientific">Tanacetum coccineum</name>
    <dbReference type="NCBI Taxonomy" id="301880"/>
    <lineage>
        <taxon>Eukaryota</taxon>
        <taxon>Viridiplantae</taxon>
        <taxon>Streptophyta</taxon>
        <taxon>Embryophyta</taxon>
        <taxon>Tracheophyta</taxon>
        <taxon>Spermatophyta</taxon>
        <taxon>Magnoliopsida</taxon>
        <taxon>eudicotyledons</taxon>
        <taxon>Gunneridae</taxon>
        <taxon>Pentapetalae</taxon>
        <taxon>asterids</taxon>
        <taxon>campanulids</taxon>
        <taxon>Asterales</taxon>
        <taxon>Asteraceae</taxon>
        <taxon>Asteroideae</taxon>
        <taxon>Anthemideae</taxon>
        <taxon>Anthemidinae</taxon>
        <taxon>Tanacetum</taxon>
    </lineage>
</organism>
<evidence type="ECO:0000259" key="1">
    <source>
        <dbReference type="Pfam" id="PF00646"/>
    </source>
</evidence>
<feature type="domain" description="F-box" evidence="1">
    <location>
        <begin position="25"/>
        <end position="61"/>
    </location>
</feature>
<dbReference type="InterPro" id="IPR005174">
    <property type="entry name" value="KIB1-4_b-propeller"/>
</dbReference>
<dbReference type="EMBL" id="BQNB010012236">
    <property type="protein sequence ID" value="GJT00971.1"/>
    <property type="molecule type" value="Genomic_DNA"/>
</dbReference>